<evidence type="ECO:0000313" key="10">
    <source>
        <dbReference type="EMBL" id="GBF50937.1"/>
    </source>
</evidence>
<keyword evidence="4" id="KW-0808">Transferase</keyword>
<accession>A0A2P2E212</accession>
<organism evidence="10 11">
    <name type="scientific">Leptospira ryugenii</name>
    <dbReference type="NCBI Taxonomy" id="1917863"/>
    <lineage>
        <taxon>Bacteria</taxon>
        <taxon>Pseudomonadati</taxon>
        <taxon>Spirochaetota</taxon>
        <taxon>Spirochaetia</taxon>
        <taxon>Leptospirales</taxon>
        <taxon>Leptospiraceae</taxon>
        <taxon>Leptospira</taxon>
    </lineage>
</organism>
<evidence type="ECO:0000256" key="6">
    <source>
        <dbReference type="ARBA" id="ARBA00022824"/>
    </source>
</evidence>
<keyword evidence="3" id="KW-0328">Glycosyltransferase</keyword>
<evidence type="ECO:0000256" key="9">
    <source>
        <dbReference type="SAM" id="Phobius"/>
    </source>
</evidence>
<keyword evidence="8 9" id="KW-0472">Membrane</keyword>
<gene>
    <name evidence="10" type="ORF">LPTSP4_24650</name>
</gene>
<dbReference type="Proteomes" id="UP000245133">
    <property type="component" value="Unassembled WGS sequence"/>
</dbReference>
<evidence type="ECO:0008006" key="12">
    <source>
        <dbReference type="Google" id="ProtNLM"/>
    </source>
</evidence>
<dbReference type="Pfam" id="PF03901">
    <property type="entry name" value="Glyco_transf_22"/>
    <property type="match status" value="1"/>
</dbReference>
<protein>
    <recommendedName>
        <fullName evidence="12">Mannosyltransferase</fullName>
    </recommendedName>
</protein>
<dbReference type="GO" id="GO:0000030">
    <property type="term" value="F:mannosyltransferase activity"/>
    <property type="evidence" value="ECO:0007669"/>
    <property type="project" value="TreeGrafter"/>
</dbReference>
<evidence type="ECO:0000256" key="2">
    <source>
        <dbReference type="ARBA" id="ARBA00004586"/>
    </source>
</evidence>
<name>A0A2P2E212_9LEPT</name>
<keyword evidence="5 9" id="KW-0812">Transmembrane</keyword>
<evidence type="ECO:0000256" key="8">
    <source>
        <dbReference type="ARBA" id="ARBA00023136"/>
    </source>
</evidence>
<feature type="transmembrane region" description="Helical" evidence="9">
    <location>
        <begin position="100"/>
        <end position="123"/>
    </location>
</feature>
<comment type="subcellular location">
    <subcellularLocation>
        <location evidence="1">Endomembrane system</location>
        <topology evidence="1">Multi-pass membrane protein</topology>
    </subcellularLocation>
    <subcellularLocation>
        <location evidence="2">Endoplasmic reticulum membrane</location>
    </subcellularLocation>
</comment>
<evidence type="ECO:0000313" key="11">
    <source>
        <dbReference type="Proteomes" id="UP000245133"/>
    </source>
</evidence>
<feature type="transmembrane region" description="Helical" evidence="9">
    <location>
        <begin position="52"/>
        <end position="71"/>
    </location>
</feature>
<evidence type="ECO:0000256" key="4">
    <source>
        <dbReference type="ARBA" id="ARBA00022679"/>
    </source>
</evidence>
<feature type="transmembrane region" description="Helical" evidence="9">
    <location>
        <begin position="78"/>
        <end position="94"/>
    </location>
</feature>
<keyword evidence="7 9" id="KW-1133">Transmembrane helix</keyword>
<sequence length="262" mass="30968">MLLGLLLGFWVYLLSDLISYGMPFISSINYYKANMIDNIGTNWGSSPFSFYFLQYSKYLSFLLVFLFPGLVAKWKSQYPIIIGTIFFVVLHSIIEHKELRFIYFTFPVLLYYIIEGIFVFYIFLKKYKNIFALSFVCLLTITSLSVNYNNVTKKIPWNFLNEILQLFLNAEENGLSGSSLVTINENYACGAGYVYLGRKYTDQLYFFKMSKYSFDFQKRLIEKKKIKNVLIWNTESEYYCKNFKFCETIWSIGNVSWKKRSL</sequence>
<proteinExistence type="predicted"/>
<dbReference type="PANTHER" id="PTHR22760">
    <property type="entry name" value="GLYCOSYLTRANSFERASE"/>
    <property type="match status" value="1"/>
</dbReference>
<feature type="transmembrane region" description="Helical" evidence="9">
    <location>
        <begin position="130"/>
        <end position="148"/>
    </location>
</feature>
<evidence type="ECO:0000256" key="5">
    <source>
        <dbReference type="ARBA" id="ARBA00022692"/>
    </source>
</evidence>
<evidence type="ECO:0000256" key="7">
    <source>
        <dbReference type="ARBA" id="ARBA00022989"/>
    </source>
</evidence>
<dbReference type="GO" id="GO:0012505">
    <property type="term" value="C:endomembrane system"/>
    <property type="evidence" value="ECO:0007669"/>
    <property type="project" value="UniProtKB-SubCell"/>
</dbReference>
<evidence type="ECO:0000256" key="1">
    <source>
        <dbReference type="ARBA" id="ARBA00004127"/>
    </source>
</evidence>
<keyword evidence="11" id="KW-1185">Reference proteome</keyword>
<evidence type="ECO:0000256" key="3">
    <source>
        <dbReference type="ARBA" id="ARBA00022676"/>
    </source>
</evidence>
<dbReference type="AlphaFoldDB" id="A0A2P2E212"/>
<dbReference type="InterPro" id="IPR005599">
    <property type="entry name" value="GPI_mannosylTrfase"/>
</dbReference>
<comment type="caution">
    <text evidence="10">The sequence shown here is derived from an EMBL/GenBank/DDBJ whole genome shotgun (WGS) entry which is preliminary data.</text>
</comment>
<dbReference type="EMBL" id="BFBB01000007">
    <property type="protein sequence ID" value="GBF50937.1"/>
    <property type="molecule type" value="Genomic_DNA"/>
</dbReference>
<keyword evidence="6" id="KW-0256">Endoplasmic reticulum</keyword>
<reference evidence="10 11" key="1">
    <citation type="submission" date="2018-02" db="EMBL/GenBank/DDBJ databases">
        <title>Novel Leptospira species isolated from soil and water in Japan.</title>
        <authorList>
            <person name="Nakao R."/>
            <person name="Masuzawa T."/>
        </authorList>
    </citation>
    <scope>NUCLEOTIDE SEQUENCE [LARGE SCALE GENOMIC DNA]</scope>
    <source>
        <strain evidence="10 11">YH101</strain>
    </source>
</reference>